<evidence type="ECO:0000313" key="1">
    <source>
        <dbReference type="EMBL" id="QHU26752.1"/>
    </source>
</evidence>
<sequence>MPKTSAELTQKAAGFMLAAANAAKREMNEKKTTVTKTTVTKTTVTKTSKK</sequence>
<dbReference type="AlphaFoldDB" id="A0A6C0LBW8"/>
<reference evidence="1" key="1">
    <citation type="journal article" date="2020" name="Nature">
        <title>Giant virus diversity and host interactions through global metagenomics.</title>
        <authorList>
            <person name="Schulz F."/>
            <person name="Roux S."/>
            <person name="Paez-Espino D."/>
            <person name="Jungbluth S."/>
            <person name="Walsh D.A."/>
            <person name="Denef V.J."/>
            <person name="McMahon K.D."/>
            <person name="Konstantinidis K.T."/>
            <person name="Eloe-Fadrosh E.A."/>
            <person name="Kyrpides N.C."/>
            <person name="Woyke T."/>
        </authorList>
    </citation>
    <scope>NUCLEOTIDE SEQUENCE</scope>
    <source>
        <strain evidence="1">GVMAG-M-3300027759-42</strain>
    </source>
</reference>
<protein>
    <submittedName>
        <fullName evidence="1">Uncharacterized protein</fullName>
    </submittedName>
</protein>
<dbReference type="EMBL" id="MN740444">
    <property type="protein sequence ID" value="QHU26752.1"/>
    <property type="molecule type" value="Genomic_DNA"/>
</dbReference>
<proteinExistence type="predicted"/>
<organism evidence="1">
    <name type="scientific">viral metagenome</name>
    <dbReference type="NCBI Taxonomy" id="1070528"/>
    <lineage>
        <taxon>unclassified sequences</taxon>
        <taxon>metagenomes</taxon>
        <taxon>organismal metagenomes</taxon>
    </lineage>
</organism>
<name>A0A6C0LBW8_9ZZZZ</name>
<accession>A0A6C0LBW8</accession>